<dbReference type="OrthoDB" id="9803237at2"/>
<dbReference type="NCBIfam" id="NF004226">
    <property type="entry name" value="PRK05673.1"/>
    <property type="match status" value="1"/>
</dbReference>
<dbReference type="Gene3D" id="1.10.10.1600">
    <property type="entry name" value="Bacterial DNA polymerase III alpha subunit, thumb domain"/>
    <property type="match status" value="1"/>
</dbReference>
<accession>A0A4R4KG63</accession>
<dbReference type="GO" id="GO:0006260">
    <property type="term" value="P:DNA replication"/>
    <property type="evidence" value="ECO:0007669"/>
    <property type="project" value="UniProtKB-KW"/>
</dbReference>
<dbReference type="InterPro" id="IPR004365">
    <property type="entry name" value="NA-bd_OB_tRNA"/>
</dbReference>
<dbReference type="Pfam" id="PF02811">
    <property type="entry name" value="PHP"/>
    <property type="match status" value="1"/>
</dbReference>
<comment type="subcellular location">
    <subcellularLocation>
        <location evidence="1">Cytoplasm</location>
    </subcellularLocation>
</comment>
<dbReference type="CDD" id="cd12113">
    <property type="entry name" value="PHP_PolIIIA_DnaE3"/>
    <property type="match status" value="1"/>
</dbReference>
<dbReference type="Pfam" id="PF14579">
    <property type="entry name" value="HHH_6"/>
    <property type="match status" value="1"/>
</dbReference>
<dbReference type="Pfam" id="PF17657">
    <property type="entry name" value="DNA_pol3_finger"/>
    <property type="match status" value="1"/>
</dbReference>
<dbReference type="EC" id="2.7.7.7" evidence="2"/>
<comment type="caution">
    <text evidence="10">The sequence shown here is derived from an EMBL/GenBank/DDBJ whole genome shotgun (WGS) entry which is preliminary data.</text>
</comment>
<dbReference type="InterPro" id="IPR012340">
    <property type="entry name" value="NA-bd_OB-fold"/>
</dbReference>
<keyword evidence="6" id="KW-0235">DNA replication</keyword>
<dbReference type="RefSeq" id="WP_132116267.1">
    <property type="nucleotide sequence ID" value="NZ_SMJU01000004.1"/>
</dbReference>
<organism evidence="10 11">
    <name type="scientific">Arundinibacter roseus</name>
    <dbReference type="NCBI Taxonomy" id="2070510"/>
    <lineage>
        <taxon>Bacteria</taxon>
        <taxon>Pseudomonadati</taxon>
        <taxon>Bacteroidota</taxon>
        <taxon>Cytophagia</taxon>
        <taxon>Cytophagales</taxon>
        <taxon>Spirosomataceae</taxon>
        <taxon>Arundinibacter</taxon>
    </lineage>
</organism>
<dbReference type="SUPFAM" id="SSF89550">
    <property type="entry name" value="PHP domain-like"/>
    <property type="match status" value="1"/>
</dbReference>
<keyword evidence="5 10" id="KW-0548">Nucleotidyltransferase</keyword>
<keyword evidence="7" id="KW-0239">DNA-directed DNA polymerase</keyword>
<sequence length="1216" mass="138298">MQFSHLHCHTQFSLLDGAADIKKLFKKAKADHMPAVAITDHGNMFGVFEFVAEGNKQGVKPIVGCEFYVVEDRHKRQFTKEKKDVRFHQLLLAKDEIGYKNLVKLCSLGFIEGLYGKYPRIDKELILKYHKGIIATTCCIGASVPKAILRHGEAEAEKEFKWWLDLFGEDYYVELQRHDMREQHVVNEVLVRFARKYNVKIIASNDSHYVDRDDWNAHDILLCINTGDKQSTPSAKEFDDENGIPKGSRFAFYSDQFYFKSTGEMMQLFNDLPEALDNTNEIVDKIKNLELKKDILLPNFPIPEEFKTHTLSEMSGKKELTADVLNQWEYLKHLTFVGAHKKYGSITAEIEERLNFELQTIRSMGFPGYFLIVADFIEAGREMGVFIGPGRGSAAGSVVAYCTGITNIDPIKYDLLFERFLNPDRISLPDIDTDFDDEGRQKVIDYVVKKYGYNQVAQIVTYGTMAAKSSIKDVARVMDLPLAEANALAKLVPDKPSYSMTLNRIFTAPLEGEGSLLKKEGISPEELDNVKKMRALAKGNDLSAKVLQEAQRLEGTVRNTGIHAAGIIIAPSDLTEIIPVSTSKESEFLITQYQGKVIEDAGVIKMDFLGLRNLTIIKEALRLIKQNHGTVIDIDSIPLDDPKVYELFQRGETNAIFQFESDGMKKYMRDLIPDRFEDLIAMNALYRPGPLAYIPNFIRRKHGHEEIIYDLPELEEYLGDTYGITVYQEQVMLLSQKLAGFTKGQADTLRKAMGKKQIETLNKLKGDFMKGGTERNLDAKKLEKIWTDWEAFASYAFNKSHSTCYAFVAYQTAYLKTHYKAEYMSAVLTSSLGNIEKITFFLEECKSIGIPVLGPDINESDRQFNVNKRGEIRFGLAAIKGTGDAAVESIITERNDKGPFTDIFDFITRVNLRTVNKKTIESLAYAGGFDCFEDIHRAQYFEHEAGENNNFIEKLIKFANNYHAEQASSQSSLFGDFGGNDSLMAKPKTPNIEPWNDLQKLRFEQDVVGFYISGHPLDTFRLELDNFCTCTLDKVLEVPEEGTQPIFLGKEITVAGIVTSVQERTSKKGSPFMIFKMEDYRGSLEMLLGGDDMIRMKNYIQVGNFLYIKGKVQSRYYNEDQFEFKILNIQLLTEIREKMCSQVKMRCSLATIDQKFVTSLHNTVKDYPGKCALTLMVVDPESQVEVQLLSRLFRVEASNELFDRLKILNGVEFWLN</sequence>
<dbReference type="InterPro" id="IPR016195">
    <property type="entry name" value="Pol/histidinol_Pase-like"/>
</dbReference>
<dbReference type="GO" id="GO:0005737">
    <property type="term" value="C:cytoplasm"/>
    <property type="evidence" value="ECO:0007669"/>
    <property type="project" value="UniProtKB-SubCell"/>
</dbReference>
<dbReference type="InterPro" id="IPR040982">
    <property type="entry name" value="DNA_pol3_finger"/>
</dbReference>
<dbReference type="InterPro" id="IPR004013">
    <property type="entry name" value="PHP_dom"/>
</dbReference>
<dbReference type="InterPro" id="IPR011708">
    <property type="entry name" value="DNA_pol3_alpha_NTPase_dom"/>
</dbReference>
<evidence type="ECO:0000259" key="9">
    <source>
        <dbReference type="SMART" id="SM00481"/>
    </source>
</evidence>
<dbReference type="InterPro" id="IPR003141">
    <property type="entry name" value="Pol/His_phosphatase_N"/>
</dbReference>
<dbReference type="SMART" id="SM00481">
    <property type="entry name" value="POLIIIAc"/>
    <property type="match status" value="1"/>
</dbReference>
<evidence type="ECO:0000256" key="6">
    <source>
        <dbReference type="ARBA" id="ARBA00022705"/>
    </source>
</evidence>
<evidence type="ECO:0000313" key="10">
    <source>
        <dbReference type="EMBL" id="TDB67030.1"/>
    </source>
</evidence>
<feature type="domain" description="Polymerase/histidinol phosphatase N-terminal" evidence="9">
    <location>
        <begin position="4"/>
        <end position="71"/>
    </location>
</feature>
<dbReference type="GO" id="GO:0003887">
    <property type="term" value="F:DNA-directed DNA polymerase activity"/>
    <property type="evidence" value="ECO:0007669"/>
    <property type="project" value="UniProtKB-KW"/>
</dbReference>
<comment type="catalytic activity">
    <reaction evidence="8">
        <text>DNA(n) + a 2'-deoxyribonucleoside 5'-triphosphate = DNA(n+1) + diphosphate</text>
        <dbReference type="Rhea" id="RHEA:22508"/>
        <dbReference type="Rhea" id="RHEA-COMP:17339"/>
        <dbReference type="Rhea" id="RHEA-COMP:17340"/>
        <dbReference type="ChEBI" id="CHEBI:33019"/>
        <dbReference type="ChEBI" id="CHEBI:61560"/>
        <dbReference type="ChEBI" id="CHEBI:173112"/>
        <dbReference type="EC" id="2.7.7.7"/>
    </reaction>
</comment>
<dbReference type="Pfam" id="PF07733">
    <property type="entry name" value="DNA_pol3_alpha"/>
    <property type="match status" value="1"/>
</dbReference>
<dbReference type="Gene3D" id="1.10.150.870">
    <property type="match status" value="1"/>
</dbReference>
<evidence type="ECO:0000256" key="4">
    <source>
        <dbReference type="ARBA" id="ARBA00022679"/>
    </source>
</evidence>
<protein>
    <recommendedName>
        <fullName evidence="3">DNA polymerase III subunit alpha</fullName>
        <ecNumber evidence="2">2.7.7.7</ecNumber>
    </recommendedName>
</protein>
<dbReference type="Pfam" id="PF01336">
    <property type="entry name" value="tRNA_anti-codon"/>
    <property type="match status" value="1"/>
</dbReference>
<dbReference type="PANTHER" id="PTHR32294">
    <property type="entry name" value="DNA POLYMERASE III SUBUNIT ALPHA"/>
    <property type="match status" value="1"/>
</dbReference>
<reference evidence="10 11" key="1">
    <citation type="submission" date="2019-02" db="EMBL/GenBank/DDBJ databases">
        <title>Arundinibacter roseus gen. nov., sp. nov., a new member of the family Cytophagaceae.</title>
        <authorList>
            <person name="Szuroczki S."/>
            <person name="Khayer B."/>
            <person name="Sproer C."/>
            <person name="Toumi M."/>
            <person name="Szabo A."/>
            <person name="Felfoldi T."/>
            <person name="Schumann P."/>
            <person name="Toth E."/>
        </authorList>
    </citation>
    <scope>NUCLEOTIDE SEQUENCE [LARGE SCALE GENOMIC DNA]</scope>
    <source>
        <strain evidence="10 11">DMA-k-7a</strain>
    </source>
</reference>
<dbReference type="GO" id="GO:0008408">
    <property type="term" value="F:3'-5' exonuclease activity"/>
    <property type="evidence" value="ECO:0007669"/>
    <property type="project" value="InterPro"/>
</dbReference>
<proteinExistence type="predicted"/>
<evidence type="ECO:0000256" key="3">
    <source>
        <dbReference type="ARBA" id="ARBA00019114"/>
    </source>
</evidence>
<dbReference type="EMBL" id="SMJU01000004">
    <property type="protein sequence ID" value="TDB67030.1"/>
    <property type="molecule type" value="Genomic_DNA"/>
</dbReference>
<dbReference type="GO" id="GO:0003676">
    <property type="term" value="F:nucleic acid binding"/>
    <property type="evidence" value="ECO:0007669"/>
    <property type="project" value="InterPro"/>
</dbReference>
<gene>
    <name evidence="10" type="ORF">EZE20_07925</name>
</gene>
<evidence type="ECO:0000256" key="1">
    <source>
        <dbReference type="ARBA" id="ARBA00004496"/>
    </source>
</evidence>
<dbReference type="InterPro" id="IPR004805">
    <property type="entry name" value="DnaE2/DnaE/PolC"/>
</dbReference>
<evidence type="ECO:0000256" key="7">
    <source>
        <dbReference type="ARBA" id="ARBA00022932"/>
    </source>
</evidence>
<dbReference type="CDD" id="cd04485">
    <property type="entry name" value="DnaE_OBF"/>
    <property type="match status" value="1"/>
</dbReference>
<evidence type="ECO:0000256" key="8">
    <source>
        <dbReference type="ARBA" id="ARBA00049244"/>
    </source>
</evidence>
<evidence type="ECO:0000256" key="5">
    <source>
        <dbReference type="ARBA" id="ARBA00022695"/>
    </source>
</evidence>
<evidence type="ECO:0000256" key="2">
    <source>
        <dbReference type="ARBA" id="ARBA00012417"/>
    </source>
</evidence>
<evidence type="ECO:0000313" key="11">
    <source>
        <dbReference type="Proteomes" id="UP000295706"/>
    </source>
</evidence>
<dbReference type="InterPro" id="IPR029460">
    <property type="entry name" value="DNAPol_HHH"/>
</dbReference>
<dbReference type="PANTHER" id="PTHR32294:SF0">
    <property type="entry name" value="DNA POLYMERASE III SUBUNIT ALPHA"/>
    <property type="match status" value="1"/>
</dbReference>
<keyword evidence="4 10" id="KW-0808">Transferase</keyword>
<dbReference type="AlphaFoldDB" id="A0A4R4KG63"/>
<dbReference type="NCBIfam" id="TIGR00594">
    <property type="entry name" value="polc"/>
    <property type="match status" value="1"/>
</dbReference>
<dbReference type="Gene3D" id="2.40.50.140">
    <property type="entry name" value="Nucleic acid-binding proteins"/>
    <property type="match status" value="1"/>
</dbReference>
<dbReference type="Proteomes" id="UP000295706">
    <property type="component" value="Unassembled WGS sequence"/>
</dbReference>
<dbReference type="InterPro" id="IPR041931">
    <property type="entry name" value="DNA_pol3_alpha_thumb_dom"/>
</dbReference>
<keyword evidence="11" id="KW-1185">Reference proteome</keyword>
<name>A0A4R4KG63_9BACT</name>
<dbReference type="Gene3D" id="3.20.20.140">
    <property type="entry name" value="Metal-dependent hydrolases"/>
    <property type="match status" value="1"/>
</dbReference>